<dbReference type="GO" id="GO:0005829">
    <property type="term" value="C:cytosol"/>
    <property type="evidence" value="ECO:0007669"/>
    <property type="project" value="TreeGrafter"/>
</dbReference>
<dbReference type="PANTHER" id="PTHR10996">
    <property type="entry name" value="2-HYDROXYACID DEHYDROGENASE-RELATED"/>
    <property type="match status" value="1"/>
</dbReference>
<dbReference type="PANTHER" id="PTHR10996:SF178">
    <property type="entry name" value="2-HYDROXYACID DEHYDROGENASE YGL185C-RELATED"/>
    <property type="match status" value="1"/>
</dbReference>
<proteinExistence type="predicted"/>
<dbReference type="AlphaFoldDB" id="A0A3E0VQM4"/>
<dbReference type="Gene3D" id="3.40.50.720">
    <property type="entry name" value="NAD(P)-binding Rossmann-like Domain"/>
    <property type="match status" value="2"/>
</dbReference>
<name>A0A3E0VQM4_9MICO</name>
<keyword evidence="2" id="KW-0520">NAD</keyword>
<gene>
    <name evidence="4" type="ORF">B7R21_10820</name>
</gene>
<evidence type="ECO:0000256" key="1">
    <source>
        <dbReference type="ARBA" id="ARBA00023002"/>
    </source>
</evidence>
<dbReference type="InterPro" id="IPR029753">
    <property type="entry name" value="D-isomer_DH_CS"/>
</dbReference>
<dbReference type="Proteomes" id="UP000256709">
    <property type="component" value="Unassembled WGS sequence"/>
</dbReference>
<dbReference type="InterPro" id="IPR050223">
    <property type="entry name" value="D-isomer_2-hydroxyacid_DH"/>
</dbReference>
<dbReference type="SUPFAM" id="SSF51735">
    <property type="entry name" value="NAD(P)-binding Rossmann-fold domains"/>
    <property type="match status" value="1"/>
</dbReference>
<dbReference type="CDD" id="cd12159">
    <property type="entry name" value="2-Hacid_dh_2"/>
    <property type="match status" value="1"/>
</dbReference>
<evidence type="ECO:0000259" key="3">
    <source>
        <dbReference type="Pfam" id="PF02826"/>
    </source>
</evidence>
<protein>
    <submittedName>
        <fullName evidence="4">Hydroxyacid dehydrogenase</fullName>
    </submittedName>
</protein>
<dbReference type="Pfam" id="PF02826">
    <property type="entry name" value="2-Hacid_dh_C"/>
    <property type="match status" value="1"/>
</dbReference>
<dbReference type="EMBL" id="NBXA01000022">
    <property type="protein sequence ID" value="RFA11840.1"/>
    <property type="molecule type" value="Genomic_DNA"/>
</dbReference>
<organism evidence="4 5">
    <name type="scientific">Subtercola boreus</name>
    <dbReference type="NCBI Taxonomy" id="120213"/>
    <lineage>
        <taxon>Bacteria</taxon>
        <taxon>Bacillati</taxon>
        <taxon>Actinomycetota</taxon>
        <taxon>Actinomycetes</taxon>
        <taxon>Micrococcales</taxon>
        <taxon>Microbacteriaceae</taxon>
        <taxon>Subtercola</taxon>
    </lineage>
</organism>
<evidence type="ECO:0000256" key="2">
    <source>
        <dbReference type="ARBA" id="ARBA00023027"/>
    </source>
</evidence>
<accession>A0A3E0VQM4</accession>
<sequence>MSTSRYDQPDVAGPNAGQHRAVLSVDVVPVSTELRPIPGPIAILPKPGALFVDAVTAAGGEVSELSEATRGIVWLTSSSANDLGAALDANPQVQWVQLPWAGVDAFADVLKSHNRPHLLWTSAKGAYAQPVAEHALMLALALMRRIPERVRATSWGESTGDSLYGRHVVIIGAGGIAVEMLRLLAPFDVTTTVVRRSADPLPGADRTVASDALDEVLAEADVVFVAAAMTSGTRHLIGERQLTLMKKTAYLVNIARGGLIDTDALVAALESGEIAGAGVDVTDPEPLPDGHPLWSASNVIVTPHSADTPEMTAPLLAARLEQNVAAFLGDGRFAGVVDPEAGY</sequence>
<dbReference type="PROSITE" id="PS00671">
    <property type="entry name" value="D_2_HYDROXYACID_DH_3"/>
    <property type="match status" value="1"/>
</dbReference>
<dbReference type="RefSeq" id="WP_116283282.1">
    <property type="nucleotide sequence ID" value="NZ_NBXA01000022.1"/>
</dbReference>
<dbReference type="InterPro" id="IPR036291">
    <property type="entry name" value="NAD(P)-bd_dom_sf"/>
</dbReference>
<comment type="caution">
    <text evidence="4">The sequence shown here is derived from an EMBL/GenBank/DDBJ whole genome shotgun (WGS) entry which is preliminary data.</text>
</comment>
<feature type="domain" description="D-isomer specific 2-hydroxyacid dehydrogenase NAD-binding" evidence="3">
    <location>
        <begin position="136"/>
        <end position="306"/>
    </location>
</feature>
<dbReference type="GO" id="GO:0016618">
    <property type="term" value="F:hydroxypyruvate reductase [NAD(P)H] activity"/>
    <property type="evidence" value="ECO:0007669"/>
    <property type="project" value="TreeGrafter"/>
</dbReference>
<reference evidence="4 5" key="1">
    <citation type="submission" date="2017-04" db="EMBL/GenBank/DDBJ databases">
        <title>Comparative genome analysis of Subtercola boreus.</title>
        <authorList>
            <person name="Cho Y.-J."/>
            <person name="Cho A."/>
            <person name="Kim O.-S."/>
            <person name="Lee J.-I."/>
        </authorList>
    </citation>
    <scope>NUCLEOTIDE SEQUENCE [LARGE SCALE GENOMIC DNA]</scope>
    <source>
        <strain evidence="4 5">P27444</strain>
    </source>
</reference>
<keyword evidence="1" id="KW-0560">Oxidoreductase</keyword>
<dbReference type="GO" id="GO:0030267">
    <property type="term" value="F:glyoxylate reductase (NADPH) activity"/>
    <property type="evidence" value="ECO:0007669"/>
    <property type="project" value="TreeGrafter"/>
</dbReference>
<evidence type="ECO:0000313" key="5">
    <source>
        <dbReference type="Proteomes" id="UP000256709"/>
    </source>
</evidence>
<dbReference type="InterPro" id="IPR006140">
    <property type="entry name" value="D-isomer_DH_NAD-bd"/>
</dbReference>
<dbReference type="GO" id="GO:0051287">
    <property type="term" value="F:NAD binding"/>
    <property type="evidence" value="ECO:0007669"/>
    <property type="project" value="InterPro"/>
</dbReference>
<dbReference type="OrthoDB" id="4324715at2"/>
<evidence type="ECO:0000313" key="4">
    <source>
        <dbReference type="EMBL" id="RFA11840.1"/>
    </source>
</evidence>